<dbReference type="SUPFAM" id="SSF47090">
    <property type="entry name" value="PGBD-like"/>
    <property type="match status" value="1"/>
</dbReference>
<feature type="domain" description="L,D-TPase catalytic" evidence="10">
    <location>
        <begin position="461"/>
        <end position="620"/>
    </location>
</feature>
<evidence type="ECO:0000256" key="8">
    <source>
        <dbReference type="SAM" id="MobiDB-lite"/>
    </source>
</evidence>
<dbReference type="GO" id="GO:0016740">
    <property type="term" value="F:transferase activity"/>
    <property type="evidence" value="ECO:0007669"/>
    <property type="project" value="UniProtKB-KW"/>
</dbReference>
<evidence type="ECO:0000313" key="12">
    <source>
        <dbReference type="Proteomes" id="UP000294360"/>
    </source>
</evidence>
<dbReference type="PROSITE" id="PS52029">
    <property type="entry name" value="LD_TPASE"/>
    <property type="match status" value="1"/>
</dbReference>
<dbReference type="UniPathway" id="UPA00219"/>
<dbReference type="EMBL" id="LR536450">
    <property type="protein sequence ID" value="VFU09885.1"/>
    <property type="molecule type" value="Genomic_DNA"/>
</dbReference>
<name>A0A4U8Z3C0_METTU</name>
<reference evidence="11 12" key="1">
    <citation type="submission" date="2019-03" db="EMBL/GenBank/DDBJ databases">
        <authorList>
            <person name="Kox A.R. M."/>
        </authorList>
    </citation>
    <scope>NUCLEOTIDE SEQUENCE [LARGE SCALE GENOMIC DNA]</scope>
    <source>
        <strain evidence="11">MTUNDRAET4 annotated genome</strain>
    </source>
</reference>
<evidence type="ECO:0000313" key="11">
    <source>
        <dbReference type="EMBL" id="VFU09885.1"/>
    </source>
</evidence>
<dbReference type="InterPro" id="IPR045380">
    <property type="entry name" value="LD_TPept_scaffold_dom"/>
</dbReference>
<dbReference type="InterPro" id="IPR002477">
    <property type="entry name" value="Peptidoglycan-bd-like"/>
</dbReference>
<dbReference type="InterPro" id="IPR038063">
    <property type="entry name" value="Transpep_catalytic_dom"/>
</dbReference>
<proteinExistence type="inferred from homology"/>
<keyword evidence="9" id="KW-0732">Signal</keyword>
<dbReference type="GO" id="GO:0004180">
    <property type="term" value="F:carboxypeptidase activity"/>
    <property type="evidence" value="ECO:0007669"/>
    <property type="project" value="UniProtKB-ARBA"/>
</dbReference>
<evidence type="ECO:0000256" key="3">
    <source>
        <dbReference type="ARBA" id="ARBA00022679"/>
    </source>
</evidence>
<feature type="compositionally biased region" description="Low complexity" evidence="8">
    <location>
        <begin position="161"/>
        <end position="177"/>
    </location>
</feature>
<sequence>MRSFATMRRQIGTASLTSASALALMIALVAAPARAANADAAGGVAAPVNLHVQGQSSGEALSQPSRRRVKPAFLARSAAWRIAKKPAPEAFAALAQVKRLPLPAVDSPQPPAAPEYDDQPAPVIPALPESMNPAQAAPTEGLGDAQGAPDATKMTGPPPAADAAPVAADTPAPGGPVAAPPLAPLNAAVKAALEAQLKLDRDHFPGASRRREHEAVAAFYAARDFAPLWSHAGAADAEVASTLQRLDRASEDALTIKSLPVRYTASGSDEEVANADIALSEAVVAYGRQASGSRVDPHAISPLIGARPELADPSLILAIVSSSGADAGAALKNFNPPQKGYAALRAKLAELRGQRAPVARRAIIPAGPTLKVGMRDPRVPLIRARLSLDGEMEEPDEELVYDTRVASAVADFQKANGLPGSGRLTARTIALLSGGEPAQLEAEIIANMERWRWMPRDMGDSRIEVNIPDFEVTVIENGEVVSRNRVVVGKEATPTPVFSNKMQFLIVNPYWNVPQSIIKKEMMPKLAANPGYLHSLGYETIWKGGRLTVRQPPGERNALGRIKFMFPNDYAVYLHDTPSRALFDTAKRAYSHGCVRVDDPFRFAEAVLGKGWSEDHVKKLIGGKERYVNLAKPLPIHIEYFTAEVDEFGRLQLRDDVYGYSHKVKAALGLEG</sequence>
<organism evidence="11 12">
    <name type="scientific">Methylocella tundrae</name>
    <dbReference type="NCBI Taxonomy" id="227605"/>
    <lineage>
        <taxon>Bacteria</taxon>
        <taxon>Pseudomonadati</taxon>
        <taxon>Pseudomonadota</taxon>
        <taxon>Alphaproteobacteria</taxon>
        <taxon>Hyphomicrobiales</taxon>
        <taxon>Beijerinckiaceae</taxon>
        <taxon>Methylocella</taxon>
    </lineage>
</organism>
<feature type="region of interest" description="Disordered" evidence="8">
    <location>
        <begin position="105"/>
        <end position="179"/>
    </location>
</feature>
<dbReference type="Pfam" id="PF20142">
    <property type="entry name" value="Scaffold"/>
    <property type="match status" value="1"/>
</dbReference>
<evidence type="ECO:0000259" key="10">
    <source>
        <dbReference type="PROSITE" id="PS52029"/>
    </source>
</evidence>
<evidence type="ECO:0000256" key="1">
    <source>
        <dbReference type="ARBA" id="ARBA00004752"/>
    </source>
</evidence>
<gene>
    <name evidence="11" type="ORF">MTUNDRAET4_2998</name>
</gene>
<dbReference type="GO" id="GO:0008360">
    <property type="term" value="P:regulation of cell shape"/>
    <property type="evidence" value="ECO:0007669"/>
    <property type="project" value="UniProtKB-UniRule"/>
</dbReference>
<keyword evidence="4 7" id="KW-0133">Cell shape</keyword>
<protein>
    <submittedName>
        <fullName evidence="11">ErfK/YbiS/YcfS/YnhG family protein</fullName>
    </submittedName>
</protein>
<dbReference type="InterPro" id="IPR052905">
    <property type="entry name" value="LD-transpeptidase_YkuD-like"/>
</dbReference>
<keyword evidence="5 7" id="KW-0573">Peptidoglycan synthesis</keyword>
<dbReference type="CDD" id="cd16913">
    <property type="entry name" value="YkuD_like"/>
    <property type="match status" value="1"/>
</dbReference>
<comment type="pathway">
    <text evidence="1 7">Cell wall biogenesis; peptidoglycan biosynthesis.</text>
</comment>
<evidence type="ECO:0000256" key="2">
    <source>
        <dbReference type="ARBA" id="ARBA00005992"/>
    </source>
</evidence>
<accession>A0A4U8Z3C0</accession>
<dbReference type="InterPro" id="IPR005490">
    <property type="entry name" value="LD_TPept_cat_dom"/>
</dbReference>
<evidence type="ECO:0000256" key="4">
    <source>
        <dbReference type="ARBA" id="ARBA00022960"/>
    </source>
</evidence>
<keyword evidence="3" id="KW-0808">Transferase</keyword>
<dbReference type="GO" id="GO:0009252">
    <property type="term" value="P:peptidoglycan biosynthetic process"/>
    <property type="evidence" value="ECO:0007669"/>
    <property type="project" value="UniProtKB-UniPathway"/>
</dbReference>
<evidence type="ECO:0000256" key="5">
    <source>
        <dbReference type="ARBA" id="ARBA00022984"/>
    </source>
</evidence>
<dbReference type="PANTHER" id="PTHR41533">
    <property type="entry name" value="L,D-TRANSPEPTIDASE HI_1667-RELATED"/>
    <property type="match status" value="1"/>
</dbReference>
<dbReference type="InterPro" id="IPR036366">
    <property type="entry name" value="PGBDSf"/>
</dbReference>
<dbReference type="Gene3D" id="2.40.440.10">
    <property type="entry name" value="L,D-transpeptidase catalytic domain-like"/>
    <property type="match status" value="1"/>
</dbReference>
<dbReference type="SUPFAM" id="SSF141523">
    <property type="entry name" value="L,D-transpeptidase catalytic domain-like"/>
    <property type="match status" value="1"/>
</dbReference>
<feature type="chain" id="PRO_5020556625" evidence="9">
    <location>
        <begin position="36"/>
        <end position="672"/>
    </location>
</feature>
<evidence type="ECO:0000256" key="6">
    <source>
        <dbReference type="ARBA" id="ARBA00023316"/>
    </source>
</evidence>
<dbReference type="Gene3D" id="1.10.101.10">
    <property type="entry name" value="PGBD-like superfamily/PGBD"/>
    <property type="match status" value="1"/>
</dbReference>
<dbReference type="Pfam" id="PF01471">
    <property type="entry name" value="PG_binding_1"/>
    <property type="match status" value="1"/>
</dbReference>
<dbReference type="GO" id="GO:0071555">
    <property type="term" value="P:cell wall organization"/>
    <property type="evidence" value="ECO:0007669"/>
    <property type="project" value="UniProtKB-UniRule"/>
</dbReference>
<feature type="active site" description="Nucleophile" evidence="7">
    <location>
        <position position="594"/>
    </location>
</feature>
<dbReference type="OrthoDB" id="9778545at2"/>
<keyword evidence="6 7" id="KW-0961">Cell wall biogenesis/degradation</keyword>
<feature type="active site" description="Proton donor/acceptor" evidence="7">
    <location>
        <position position="575"/>
    </location>
</feature>
<comment type="similarity">
    <text evidence="2">Belongs to the YkuD family.</text>
</comment>
<dbReference type="AlphaFoldDB" id="A0A4U8Z3C0"/>
<dbReference type="PANTHER" id="PTHR41533:SF2">
    <property type="entry name" value="BLR7131 PROTEIN"/>
    <property type="match status" value="1"/>
</dbReference>
<evidence type="ECO:0000256" key="9">
    <source>
        <dbReference type="SAM" id="SignalP"/>
    </source>
</evidence>
<dbReference type="Pfam" id="PF03734">
    <property type="entry name" value="YkuD"/>
    <property type="match status" value="1"/>
</dbReference>
<dbReference type="KEGG" id="mtun:MTUNDRAET4_2998"/>
<dbReference type="InterPro" id="IPR036365">
    <property type="entry name" value="PGBD-like_sf"/>
</dbReference>
<evidence type="ECO:0000256" key="7">
    <source>
        <dbReference type="PROSITE-ProRule" id="PRU01373"/>
    </source>
</evidence>
<dbReference type="Proteomes" id="UP000294360">
    <property type="component" value="Chromosome"/>
</dbReference>
<feature type="signal peptide" evidence="9">
    <location>
        <begin position="1"/>
        <end position="35"/>
    </location>
</feature>